<feature type="region of interest" description="Disordered" evidence="8">
    <location>
        <begin position="26"/>
        <end position="61"/>
    </location>
</feature>
<dbReference type="GO" id="GO:0000724">
    <property type="term" value="P:double-strand break repair via homologous recombination"/>
    <property type="evidence" value="ECO:0007669"/>
    <property type="project" value="TreeGrafter"/>
</dbReference>
<dbReference type="WBParaSite" id="EgrG_001048500">
    <property type="protein sequence ID" value="EgrG_001048500"/>
    <property type="gene ID" value="EgrG_001048500"/>
</dbReference>
<dbReference type="PANTHER" id="PTHR28529">
    <property type="entry name" value="DNA REPAIR PROTEIN SWI5 HOMOLOG"/>
    <property type="match status" value="1"/>
</dbReference>
<evidence type="ECO:0000256" key="1">
    <source>
        <dbReference type="ARBA" id="ARBA00008060"/>
    </source>
</evidence>
<reference evidence="11" key="3">
    <citation type="submission" date="2020-10" db="UniProtKB">
        <authorList>
            <consortium name="WormBaseParasite"/>
        </authorList>
    </citation>
    <scope>IDENTIFICATION</scope>
</reference>
<reference evidence="9" key="2">
    <citation type="submission" date="2014-06" db="EMBL/GenBank/DDBJ databases">
        <authorList>
            <person name="Aslett M."/>
        </authorList>
    </citation>
    <scope>NUCLEOTIDE SEQUENCE</scope>
</reference>
<evidence type="ECO:0000256" key="8">
    <source>
        <dbReference type="SAM" id="MobiDB-lite"/>
    </source>
</evidence>
<name>A0A068WH09_ECHGR</name>
<evidence type="ECO:0000256" key="3">
    <source>
        <dbReference type="ARBA" id="ARBA00022763"/>
    </source>
</evidence>
<feature type="coiled-coil region" evidence="7">
    <location>
        <begin position="90"/>
        <end position="142"/>
    </location>
</feature>
<keyword evidence="3" id="KW-0227">DNA damage</keyword>
<dbReference type="EMBL" id="LK028577">
    <property type="protein sequence ID" value="CDS17721.1"/>
    <property type="molecule type" value="Genomic_DNA"/>
</dbReference>
<evidence type="ECO:0000256" key="2">
    <source>
        <dbReference type="ARBA" id="ARBA00019825"/>
    </source>
</evidence>
<reference evidence="9 10" key="1">
    <citation type="journal article" date="2013" name="Nature">
        <title>The genomes of four tapeworm species reveal adaptations to parasitism.</title>
        <authorList>
            <person name="Tsai I.J."/>
            <person name="Zarowiecki M."/>
            <person name="Holroyd N."/>
            <person name="Garciarrubio A."/>
            <person name="Sanchez-Flores A."/>
            <person name="Brooks K.L."/>
            <person name="Tracey A."/>
            <person name="Bobes R.J."/>
            <person name="Fragoso G."/>
            <person name="Sciutto E."/>
            <person name="Aslett M."/>
            <person name="Beasley H."/>
            <person name="Bennett H.M."/>
            <person name="Cai J."/>
            <person name="Camicia F."/>
            <person name="Clark R."/>
            <person name="Cucher M."/>
            <person name="De Silva N."/>
            <person name="Day T.A."/>
            <person name="Deplazes P."/>
            <person name="Estrada K."/>
            <person name="Fernandez C."/>
            <person name="Holland P.W."/>
            <person name="Hou J."/>
            <person name="Hu S."/>
            <person name="Huckvale T."/>
            <person name="Hung S.S."/>
            <person name="Kamenetzky L."/>
            <person name="Keane J.A."/>
            <person name="Kiss F."/>
            <person name="Koziol U."/>
            <person name="Lambert O."/>
            <person name="Liu K."/>
            <person name="Luo X."/>
            <person name="Luo Y."/>
            <person name="Macchiaroli N."/>
            <person name="Nichol S."/>
            <person name="Paps J."/>
            <person name="Parkinson J."/>
            <person name="Pouchkina-Stantcheva N."/>
            <person name="Riddiford N."/>
            <person name="Rosenzvit M."/>
            <person name="Salinas G."/>
            <person name="Wasmuth J.D."/>
            <person name="Zamanian M."/>
            <person name="Zheng Y."/>
            <person name="Cai X."/>
            <person name="Soberon X."/>
            <person name="Olson P.D."/>
            <person name="Laclette J.P."/>
            <person name="Brehm K."/>
            <person name="Berriman M."/>
            <person name="Garciarrubio A."/>
            <person name="Bobes R.J."/>
            <person name="Fragoso G."/>
            <person name="Sanchez-Flores A."/>
            <person name="Estrada K."/>
            <person name="Cevallos M.A."/>
            <person name="Morett E."/>
            <person name="Gonzalez V."/>
            <person name="Portillo T."/>
            <person name="Ochoa-Leyva A."/>
            <person name="Jose M.V."/>
            <person name="Sciutto E."/>
            <person name="Landa A."/>
            <person name="Jimenez L."/>
            <person name="Valdes V."/>
            <person name="Carrero J.C."/>
            <person name="Larralde C."/>
            <person name="Morales-Montor J."/>
            <person name="Limon-Lason J."/>
            <person name="Soberon X."/>
            <person name="Laclette J.P."/>
        </authorList>
    </citation>
    <scope>NUCLEOTIDE SEQUENCE [LARGE SCALE GENOMIC DNA]</scope>
</reference>
<protein>
    <recommendedName>
        <fullName evidence="2">DNA repair protein SWI5 homolog</fullName>
    </recommendedName>
    <alternativeName>
        <fullName evidence="6">Protein SAE3 homolog</fullName>
    </alternativeName>
</protein>
<accession>A0A068WH09</accession>
<evidence type="ECO:0000256" key="4">
    <source>
        <dbReference type="ARBA" id="ARBA00023204"/>
    </source>
</evidence>
<dbReference type="InterPro" id="IPR010760">
    <property type="entry name" value="DNA-repair_Swi5"/>
</dbReference>
<comment type="similarity">
    <text evidence="1">Belongs to the SWI5/SAE3 family.</text>
</comment>
<dbReference type="GO" id="GO:0032798">
    <property type="term" value="C:Swi5-Sfr1 complex"/>
    <property type="evidence" value="ECO:0007669"/>
    <property type="project" value="TreeGrafter"/>
</dbReference>
<comment type="function">
    <text evidence="5">Component of the swi5-sfr1 complex, a complex required for double-strand break repair via homologous recombination.</text>
</comment>
<evidence type="ECO:0000313" key="10">
    <source>
        <dbReference type="Proteomes" id="UP000492820"/>
    </source>
</evidence>
<dbReference type="GO" id="GO:0034974">
    <property type="term" value="C:Swi5-Swi2 complex"/>
    <property type="evidence" value="ECO:0007669"/>
    <property type="project" value="TreeGrafter"/>
</dbReference>
<keyword evidence="4" id="KW-0234">DNA repair</keyword>
<organism evidence="9">
    <name type="scientific">Echinococcus granulosus</name>
    <name type="common">Hydatid tapeworm</name>
    <dbReference type="NCBI Taxonomy" id="6210"/>
    <lineage>
        <taxon>Eukaryota</taxon>
        <taxon>Metazoa</taxon>
        <taxon>Spiralia</taxon>
        <taxon>Lophotrochozoa</taxon>
        <taxon>Platyhelminthes</taxon>
        <taxon>Cestoda</taxon>
        <taxon>Eucestoda</taxon>
        <taxon>Cyclophyllidea</taxon>
        <taxon>Taeniidae</taxon>
        <taxon>Echinococcus</taxon>
        <taxon>Echinococcus granulosus group</taxon>
    </lineage>
</organism>
<dbReference type="Gene3D" id="1.20.5.170">
    <property type="match status" value="1"/>
</dbReference>
<dbReference type="Proteomes" id="UP000492820">
    <property type="component" value="Unassembled WGS sequence"/>
</dbReference>
<dbReference type="AlphaFoldDB" id="A0A068WH09"/>
<gene>
    <name evidence="9" type="ORF">EgrG_001048500</name>
</gene>
<sequence>MILTNFDIHSFFLILPVLVEKPRSKPAVNAPFKSPLRSRNENQGRSTMPPSLGESKQPEHSTLLKGERSHFLRCSEMISPERKGPSFKTAANEEEKEHELDEAIEALQRRICEMRGLEVFTVEDVENELKMWRELLHEYNDAKDACLYILGQLAHLKMTTVKDLYAEYNLDMGI</sequence>
<dbReference type="PANTHER" id="PTHR28529:SF2">
    <property type="entry name" value="DNA REPAIR PROTEIN SWI5 HOMOLOG"/>
    <property type="match status" value="1"/>
</dbReference>
<evidence type="ECO:0000313" key="11">
    <source>
        <dbReference type="WBParaSite" id="EgrG_001048500"/>
    </source>
</evidence>
<evidence type="ECO:0000256" key="5">
    <source>
        <dbReference type="ARBA" id="ARBA00025380"/>
    </source>
</evidence>
<evidence type="ECO:0000256" key="7">
    <source>
        <dbReference type="SAM" id="Coils"/>
    </source>
</evidence>
<dbReference type="OrthoDB" id="5779068at2759"/>
<keyword evidence="7" id="KW-0175">Coiled coil</keyword>
<evidence type="ECO:0000313" key="9">
    <source>
        <dbReference type="EMBL" id="CDS17721.1"/>
    </source>
</evidence>
<dbReference type="Pfam" id="PF07061">
    <property type="entry name" value="Swi5"/>
    <property type="match status" value="1"/>
</dbReference>
<proteinExistence type="inferred from homology"/>
<evidence type="ECO:0000256" key="6">
    <source>
        <dbReference type="ARBA" id="ARBA00030081"/>
    </source>
</evidence>